<evidence type="ECO:0000313" key="1">
    <source>
        <dbReference type="EMBL" id="SVD69348.1"/>
    </source>
</evidence>
<dbReference type="EMBL" id="UINC01167060">
    <property type="protein sequence ID" value="SVD69348.1"/>
    <property type="molecule type" value="Genomic_DNA"/>
</dbReference>
<evidence type="ECO:0008006" key="2">
    <source>
        <dbReference type="Google" id="ProtNLM"/>
    </source>
</evidence>
<proteinExistence type="predicted"/>
<organism evidence="1">
    <name type="scientific">marine metagenome</name>
    <dbReference type="NCBI Taxonomy" id="408172"/>
    <lineage>
        <taxon>unclassified sequences</taxon>
        <taxon>metagenomes</taxon>
        <taxon>ecological metagenomes</taxon>
    </lineage>
</organism>
<reference evidence="1" key="1">
    <citation type="submission" date="2018-05" db="EMBL/GenBank/DDBJ databases">
        <authorList>
            <person name="Lanie J.A."/>
            <person name="Ng W.-L."/>
            <person name="Kazmierczak K.M."/>
            <person name="Andrzejewski T.M."/>
            <person name="Davidsen T.M."/>
            <person name="Wayne K.J."/>
            <person name="Tettelin H."/>
            <person name="Glass J.I."/>
            <person name="Rusch D."/>
            <person name="Podicherti R."/>
            <person name="Tsui H.-C.T."/>
            <person name="Winkler M.E."/>
        </authorList>
    </citation>
    <scope>NUCLEOTIDE SEQUENCE</scope>
</reference>
<sequence length="178" mass="20924">VKKSHKWSLVSNHLIVYIFFFQAIAFAEEVPTLEKRRDILKLLEVSGLLAQMDYIKDGVINPYSRMISLTYPKVPDPFWKELNKLIGKKEMDVLMDRIVLVYNKHMSHEAIKQLIKMFSTSFWEEWKQKMPTISNEAGLIGSQWTQELTQSKKLKHKLDSLVKKYNLEKLNSKPETSH</sequence>
<gene>
    <name evidence="1" type="ORF">METZ01_LOCUS422202</name>
</gene>
<name>A0A382XG82_9ZZZZ</name>
<protein>
    <recommendedName>
        <fullName evidence="2">DUF2059 domain-containing protein</fullName>
    </recommendedName>
</protein>
<feature type="non-terminal residue" evidence="1">
    <location>
        <position position="1"/>
    </location>
</feature>
<dbReference type="AlphaFoldDB" id="A0A382XG82"/>
<dbReference type="CDD" id="cd00551">
    <property type="entry name" value="AmyAc_family"/>
    <property type="match status" value="1"/>
</dbReference>
<accession>A0A382XG82</accession>